<evidence type="ECO:0000259" key="3">
    <source>
        <dbReference type="Pfam" id="PF14257"/>
    </source>
</evidence>
<name>A0A926IJ30_9FIRM</name>
<dbReference type="Proteomes" id="UP000601171">
    <property type="component" value="Unassembled WGS sequence"/>
</dbReference>
<keyword evidence="5" id="KW-1185">Reference proteome</keyword>
<dbReference type="PROSITE" id="PS51257">
    <property type="entry name" value="PROKAR_LIPOPROTEIN"/>
    <property type="match status" value="1"/>
</dbReference>
<feature type="region of interest" description="Disordered" evidence="1">
    <location>
        <begin position="45"/>
        <end position="71"/>
    </location>
</feature>
<feature type="transmembrane region" description="Helical" evidence="2">
    <location>
        <begin position="273"/>
        <end position="298"/>
    </location>
</feature>
<feature type="compositionally biased region" description="Polar residues" evidence="1">
    <location>
        <begin position="61"/>
        <end position="71"/>
    </location>
</feature>
<evidence type="ECO:0000313" key="4">
    <source>
        <dbReference type="EMBL" id="MBC8586981.1"/>
    </source>
</evidence>
<accession>A0A926IJ30</accession>
<dbReference type="Pfam" id="PF14257">
    <property type="entry name" value="DUF4349"/>
    <property type="match status" value="1"/>
</dbReference>
<dbReference type="AlphaFoldDB" id="A0A926IJ30"/>
<organism evidence="4 5">
    <name type="scientific">Paratissierella segnis</name>
    <dbReference type="NCBI Taxonomy" id="2763679"/>
    <lineage>
        <taxon>Bacteria</taxon>
        <taxon>Bacillati</taxon>
        <taxon>Bacillota</taxon>
        <taxon>Tissierellia</taxon>
        <taxon>Tissierellales</taxon>
        <taxon>Tissierellaceae</taxon>
        <taxon>Paratissierella</taxon>
    </lineage>
</organism>
<keyword evidence="2" id="KW-0472">Membrane</keyword>
<reference evidence="4" key="1">
    <citation type="submission" date="2020-08" db="EMBL/GenBank/DDBJ databases">
        <title>Genome public.</title>
        <authorList>
            <person name="Liu C."/>
            <person name="Sun Q."/>
        </authorList>
    </citation>
    <scope>NUCLEOTIDE SEQUENCE</scope>
    <source>
        <strain evidence="4">BX21</strain>
    </source>
</reference>
<evidence type="ECO:0000256" key="2">
    <source>
        <dbReference type="SAM" id="Phobius"/>
    </source>
</evidence>
<proteinExistence type="predicted"/>
<dbReference type="InterPro" id="IPR025645">
    <property type="entry name" value="DUF4349"/>
</dbReference>
<feature type="domain" description="DUF4349" evidence="3">
    <location>
        <begin position="79"/>
        <end position="293"/>
    </location>
</feature>
<dbReference type="EMBL" id="JACRTG010000005">
    <property type="protein sequence ID" value="MBC8586981.1"/>
    <property type="molecule type" value="Genomic_DNA"/>
</dbReference>
<keyword evidence="2" id="KW-1133">Transmembrane helix</keyword>
<evidence type="ECO:0000256" key="1">
    <source>
        <dbReference type="SAM" id="MobiDB-lite"/>
    </source>
</evidence>
<evidence type="ECO:0000313" key="5">
    <source>
        <dbReference type="Proteomes" id="UP000601171"/>
    </source>
</evidence>
<comment type="caution">
    <text evidence="4">The sequence shown here is derived from an EMBL/GenBank/DDBJ whole genome shotgun (WGS) entry which is preliminary data.</text>
</comment>
<sequence length="309" mass="35512">MKGSKKLLAFSISILMILLLLASCSGKSSEHTALSENTTAISEPASALPDITSEAEESDSQKSFGNGLNSKSSPLEPKKVITTIQLSFETTEFEKSNEELNKIIDKYNAYVENSNISYNHYYNQQMYRYGEFTIRVPKDKIVSFKTELNLIGHMVSENTNKQDVTKQYQDTEARLKVITTKEERILALLEKAEKIEDIITLEKELSEIIYEKENLKTNLMDLDDKIDYNTFYISLQEVQKVSDTETKDTSFGIRIKNAFKNSLYSFKKGIENFIITIIYNLPFILIIGIIFFIAYKLFKKKKKKIDKIE</sequence>
<protein>
    <submittedName>
        <fullName evidence="4">DUF4349 domain-containing protein</fullName>
    </submittedName>
</protein>
<dbReference type="RefSeq" id="WP_262428452.1">
    <property type="nucleotide sequence ID" value="NZ_JACRTG010000005.1"/>
</dbReference>
<keyword evidence="2" id="KW-0812">Transmembrane</keyword>
<gene>
    <name evidence="4" type="ORF">H8707_01830</name>
</gene>